<keyword evidence="3 6" id="KW-1133">Transmembrane helix</keyword>
<comment type="caution">
    <text evidence="7">The sequence shown here is derived from an EMBL/GenBank/DDBJ whole genome shotgun (WGS) entry which is preliminary data.</text>
</comment>
<organism evidence="7 8">
    <name type="scientific">Smittium simulii</name>
    <dbReference type="NCBI Taxonomy" id="133385"/>
    <lineage>
        <taxon>Eukaryota</taxon>
        <taxon>Fungi</taxon>
        <taxon>Fungi incertae sedis</taxon>
        <taxon>Zoopagomycota</taxon>
        <taxon>Kickxellomycotina</taxon>
        <taxon>Harpellomycetes</taxon>
        <taxon>Harpellales</taxon>
        <taxon>Legeriomycetaceae</taxon>
        <taxon>Smittium</taxon>
    </lineage>
</organism>
<evidence type="ECO:0000256" key="2">
    <source>
        <dbReference type="ARBA" id="ARBA00022692"/>
    </source>
</evidence>
<feature type="compositionally biased region" description="Polar residues" evidence="5">
    <location>
        <begin position="1"/>
        <end position="22"/>
    </location>
</feature>
<gene>
    <name evidence="7" type="ORF">BB561_001465</name>
</gene>
<feature type="region of interest" description="Disordered" evidence="5">
    <location>
        <begin position="1"/>
        <end position="28"/>
    </location>
</feature>
<accession>A0A2T9YUK1</accession>
<dbReference type="PANTHER" id="PTHR11040:SF44">
    <property type="entry name" value="PROTEIN ZNTC-RELATED"/>
    <property type="match status" value="1"/>
</dbReference>
<name>A0A2T9YUK1_9FUNG</name>
<evidence type="ECO:0000313" key="7">
    <source>
        <dbReference type="EMBL" id="PVU96001.1"/>
    </source>
</evidence>
<feature type="transmembrane region" description="Helical" evidence="6">
    <location>
        <begin position="126"/>
        <end position="149"/>
    </location>
</feature>
<dbReference type="AlphaFoldDB" id="A0A2T9YUK1"/>
<evidence type="ECO:0000256" key="5">
    <source>
        <dbReference type="SAM" id="MobiDB-lite"/>
    </source>
</evidence>
<dbReference type="STRING" id="133385.A0A2T9YUK1"/>
<feature type="transmembrane region" description="Helical" evidence="6">
    <location>
        <begin position="161"/>
        <end position="190"/>
    </location>
</feature>
<dbReference type="GO" id="GO:0005886">
    <property type="term" value="C:plasma membrane"/>
    <property type="evidence" value="ECO:0007669"/>
    <property type="project" value="TreeGrafter"/>
</dbReference>
<dbReference type="EMBL" id="MBFR01000043">
    <property type="protein sequence ID" value="PVU96001.1"/>
    <property type="molecule type" value="Genomic_DNA"/>
</dbReference>
<sequence length="224" mass="24347">MPQSSGTESTSEHSIIVNTSGEQEGRASRDFRGVSSLEARCGGAVDNTAGKGGKRWMALRADFKRNFSNYVLELSVASHSVIVGFALGLLNKKETVTLAIALSFHQFFEGVSIGDRLVIMYEPNHSILMMFLGSLVYMVSTPVGQFVGILMHTSFPPRSPLGLLCLGILEAVCSGLLFYSTIFNLIIVEFGSTAFLSSSRSFKIKCLLSMYFGFVAMSIVAKWA</sequence>
<dbReference type="OrthoDB" id="448280at2759"/>
<comment type="subcellular location">
    <subcellularLocation>
        <location evidence="1">Membrane</location>
        <topology evidence="1">Multi-pass membrane protein</topology>
    </subcellularLocation>
</comment>
<evidence type="ECO:0000256" key="3">
    <source>
        <dbReference type="ARBA" id="ARBA00022989"/>
    </source>
</evidence>
<dbReference type="Pfam" id="PF02535">
    <property type="entry name" value="Zip"/>
    <property type="match status" value="1"/>
</dbReference>
<dbReference type="PANTHER" id="PTHR11040">
    <property type="entry name" value="ZINC/IRON TRANSPORTER"/>
    <property type="match status" value="1"/>
</dbReference>
<dbReference type="Proteomes" id="UP000245383">
    <property type="component" value="Unassembled WGS sequence"/>
</dbReference>
<evidence type="ECO:0000256" key="4">
    <source>
        <dbReference type="ARBA" id="ARBA00023136"/>
    </source>
</evidence>
<evidence type="ECO:0000256" key="6">
    <source>
        <dbReference type="SAM" id="Phobius"/>
    </source>
</evidence>
<evidence type="ECO:0000313" key="8">
    <source>
        <dbReference type="Proteomes" id="UP000245383"/>
    </source>
</evidence>
<proteinExistence type="predicted"/>
<feature type="transmembrane region" description="Helical" evidence="6">
    <location>
        <begin position="70"/>
        <end position="90"/>
    </location>
</feature>
<keyword evidence="4 6" id="KW-0472">Membrane</keyword>
<protein>
    <submittedName>
        <fullName evidence="7">Uncharacterized protein</fullName>
    </submittedName>
</protein>
<keyword evidence="2 6" id="KW-0812">Transmembrane</keyword>
<feature type="transmembrane region" description="Helical" evidence="6">
    <location>
        <begin position="202"/>
        <end position="221"/>
    </location>
</feature>
<keyword evidence="8" id="KW-1185">Reference proteome</keyword>
<evidence type="ECO:0000256" key="1">
    <source>
        <dbReference type="ARBA" id="ARBA00004141"/>
    </source>
</evidence>
<dbReference type="InterPro" id="IPR003689">
    <property type="entry name" value="ZIP"/>
</dbReference>
<dbReference type="GO" id="GO:0005385">
    <property type="term" value="F:zinc ion transmembrane transporter activity"/>
    <property type="evidence" value="ECO:0007669"/>
    <property type="project" value="TreeGrafter"/>
</dbReference>
<reference evidence="7 8" key="1">
    <citation type="journal article" date="2018" name="MBio">
        <title>Comparative Genomics Reveals the Core Gene Toolbox for the Fungus-Insect Symbiosis.</title>
        <authorList>
            <person name="Wang Y."/>
            <person name="Stata M."/>
            <person name="Wang W."/>
            <person name="Stajich J.E."/>
            <person name="White M.M."/>
            <person name="Moncalvo J.M."/>
        </authorList>
    </citation>
    <scope>NUCLEOTIDE SEQUENCE [LARGE SCALE GENOMIC DNA]</scope>
    <source>
        <strain evidence="7 8">SWE-8-4</strain>
    </source>
</reference>